<dbReference type="PANTHER" id="PTHR23542">
    <property type="match status" value="1"/>
</dbReference>
<feature type="transmembrane region" description="Helical" evidence="2">
    <location>
        <begin position="368"/>
        <end position="391"/>
    </location>
</feature>
<keyword evidence="4" id="KW-1185">Reference proteome</keyword>
<keyword evidence="2" id="KW-0472">Membrane</keyword>
<feature type="transmembrane region" description="Helical" evidence="2">
    <location>
        <begin position="118"/>
        <end position="137"/>
    </location>
</feature>
<name>F7ZZ55_CELGA</name>
<dbReference type="InterPro" id="IPR011701">
    <property type="entry name" value="MFS"/>
</dbReference>
<evidence type="ECO:0000313" key="3">
    <source>
        <dbReference type="EMBL" id="AEI12471.1"/>
    </source>
</evidence>
<feature type="transmembrane region" description="Helical" evidence="2">
    <location>
        <begin position="319"/>
        <end position="339"/>
    </location>
</feature>
<dbReference type="AlphaFoldDB" id="F7ZZ55"/>
<keyword evidence="2" id="KW-1133">Transmembrane helix</keyword>
<dbReference type="Proteomes" id="UP000000485">
    <property type="component" value="Chromosome"/>
</dbReference>
<dbReference type="Gene3D" id="1.20.1250.20">
    <property type="entry name" value="MFS general substrate transporter like domains"/>
    <property type="match status" value="1"/>
</dbReference>
<gene>
    <name evidence="3" type="ordered locus">Celgi_1970</name>
</gene>
<sequence length="501" mass="50761">MGDGPVRRGGQGLVRAGRVQRGLGSAVRNPYGRAAAAGVLRRRVGTGVLERHPPRIGGAVGPRGCGRDNGRMPRSTYGALLRLPGVARLFAVAFVARIPAAMTGVVLTLHVVTALDRGYGQAGLVAGASTIGIAIGAPWRGRLVDRWGLRRAIAPSVVVESAVWLAAPHLGYHALLGAAFVGGLFLVPVFSVARQSLAVLVPLQHQRAAFALDSVFVELTFMLAPVVGVLLATQASTTVALTVVGAATVLSGALLMVANPPTRSAAGHAAPPAAAGTGRVLQPRLLVVLLAAVGASFVLIGTDVALVAALTERGREGDVGWMIALWAAGSVVGGLVHGARTGTPSPLLLVLALALATVPAAFAPAPWWLAVAVFVAGLPCAPALSAINATLVRLVPEERRGEVMGWSGTMSTVGNALGAPLCGWVIDRSHPGAGFLTAAAVGGAIALGGLGAQAWVRGRRARVRPPVSDVRAAVVDGTAPPVLPTPRAAGADEDARAATCR</sequence>
<feature type="transmembrane region" description="Helical" evidence="2">
    <location>
        <begin position="173"/>
        <end position="193"/>
    </location>
</feature>
<dbReference type="HOGENOM" id="CLU_033532_1_1_11"/>
<dbReference type="STRING" id="593907.Celgi_1970"/>
<dbReference type="InterPro" id="IPR036259">
    <property type="entry name" value="MFS_trans_sf"/>
</dbReference>
<dbReference type="KEGG" id="cga:Celgi_1970"/>
<dbReference type="GO" id="GO:0022857">
    <property type="term" value="F:transmembrane transporter activity"/>
    <property type="evidence" value="ECO:0007669"/>
    <property type="project" value="InterPro"/>
</dbReference>
<feature type="transmembrane region" description="Helical" evidence="2">
    <location>
        <begin position="346"/>
        <end position="362"/>
    </location>
</feature>
<reference evidence="4" key="1">
    <citation type="submission" date="2011-04" db="EMBL/GenBank/DDBJ databases">
        <title>Complete sequence of Cellvibrio gilvus ATCC 13127.</title>
        <authorList>
            <person name="Lucas S."/>
            <person name="Han J."/>
            <person name="Lapidus A."/>
            <person name="Cheng J.-F."/>
            <person name="Goodwin L."/>
            <person name="Pitluck S."/>
            <person name="Peters L."/>
            <person name="Munk A."/>
            <person name="Detter J.C."/>
            <person name="Han C."/>
            <person name="Tapia R."/>
            <person name="Land M."/>
            <person name="Hauser L."/>
            <person name="Kyrpides N."/>
            <person name="Ivanova N."/>
            <person name="Ovchinnikova G."/>
            <person name="Pagani I."/>
            <person name="Mead D."/>
            <person name="Brumm P."/>
            <person name="Woyke T."/>
        </authorList>
    </citation>
    <scope>NUCLEOTIDE SEQUENCE [LARGE SCALE GENOMIC DNA]</scope>
    <source>
        <strain evidence="4">ATCC 13127 / NRRL B-14078</strain>
    </source>
</reference>
<evidence type="ECO:0000256" key="1">
    <source>
        <dbReference type="SAM" id="MobiDB-lite"/>
    </source>
</evidence>
<accession>F7ZZ55</accession>
<feature type="transmembrane region" description="Helical" evidence="2">
    <location>
        <begin position="89"/>
        <end position="112"/>
    </location>
</feature>
<evidence type="ECO:0000256" key="2">
    <source>
        <dbReference type="SAM" id="Phobius"/>
    </source>
</evidence>
<protein>
    <submittedName>
        <fullName evidence="3">Major facilitator superfamily MFS_1</fullName>
    </submittedName>
</protein>
<feature type="transmembrane region" description="Helical" evidence="2">
    <location>
        <begin position="403"/>
        <end position="426"/>
    </location>
</feature>
<dbReference type="eggNOG" id="COG2814">
    <property type="taxonomic scope" value="Bacteria"/>
</dbReference>
<dbReference type="EMBL" id="CP002665">
    <property type="protein sequence ID" value="AEI12471.1"/>
    <property type="molecule type" value="Genomic_DNA"/>
</dbReference>
<evidence type="ECO:0000313" key="4">
    <source>
        <dbReference type="Proteomes" id="UP000000485"/>
    </source>
</evidence>
<feature type="transmembrane region" description="Helical" evidence="2">
    <location>
        <begin position="432"/>
        <end position="456"/>
    </location>
</feature>
<feature type="region of interest" description="Disordered" evidence="1">
    <location>
        <begin position="478"/>
        <end position="501"/>
    </location>
</feature>
<proteinExistence type="predicted"/>
<dbReference type="Pfam" id="PF07690">
    <property type="entry name" value="MFS_1"/>
    <property type="match status" value="1"/>
</dbReference>
<organism evidence="3 4">
    <name type="scientific">Cellulomonas gilvus (strain ATCC 13127 / NRRL B-14078)</name>
    <name type="common">Cellvibrio gilvus</name>
    <dbReference type="NCBI Taxonomy" id="593907"/>
    <lineage>
        <taxon>Bacteria</taxon>
        <taxon>Bacillati</taxon>
        <taxon>Actinomycetota</taxon>
        <taxon>Actinomycetes</taxon>
        <taxon>Micrococcales</taxon>
        <taxon>Cellulomonadaceae</taxon>
        <taxon>Cellulomonas</taxon>
    </lineage>
</organism>
<dbReference type="SUPFAM" id="SSF103473">
    <property type="entry name" value="MFS general substrate transporter"/>
    <property type="match status" value="1"/>
</dbReference>
<feature type="transmembrane region" description="Helical" evidence="2">
    <location>
        <begin position="214"/>
        <end position="233"/>
    </location>
</feature>
<feature type="transmembrane region" description="Helical" evidence="2">
    <location>
        <begin position="285"/>
        <end position="307"/>
    </location>
</feature>
<keyword evidence="2" id="KW-0812">Transmembrane</keyword>
<feature type="transmembrane region" description="Helical" evidence="2">
    <location>
        <begin position="239"/>
        <end position="258"/>
    </location>
</feature>
<dbReference type="PANTHER" id="PTHR23542:SF1">
    <property type="entry name" value="MAJOR FACILITATOR SUPERFAMILY (MFS) PROFILE DOMAIN-CONTAINING PROTEIN"/>
    <property type="match status" value="1"/>
</dbReference>